<organism evidence="1 2">
    <name type="scientific">candidate division MSBL1 archaeon SCGC-AAA259J03</name>
    <dbReference type="NCBI Taxonomy" id="1698269"/>
    <lineage>
        <taxon>Archaea</taxon>
        <taxon>Methanobacteriati</taxon>
        <taxon>Methanobacteriota</taxon>
        <taxon>candidate division MSBL1</taxon>
    </lineage>
</organism>
<accession>A0A656YVM9</accession>
<dbReference type="Proteomes" id="UP000070257">
    <property type="component" value="Unassembled WGS sequence"/>
</dbReference>
<dbReference type="EMBL" id="LHXT01000057">
    <property type="protein sequence ID" value="KXA97315.1"/>
    <property type="molecule type" value="Genomic_DNA"/>
</dbReference>
<sequence length="53" mass="6079">MSRKIEIEEEKLTLTDEIETVYEAEVKSHGNSARAHVPKKFIGRRALVIVLKD</sequence>
<dbReference type="Pfam" id="PF09853">
    <property type="entry name" value="DUF2080"/>
    <property type="match status" value="1"/>
</dbReference>
<evidence type="ECO:0000313" key="2">
    <source>
        <dbReference type="Proteomes" id="UP000070257"/>
    </source>
</evidence>
<dbReference type="AlphaFoldDB" id="A0A656YVM9"/>
<dbReference type="NCBIfam" id="NF033496">
    <property type="entry name" value="DUF2080_fam_acc"/>
    <property type="match status" value="1"/>
</dbReference>
<gene>
    <name evidence="1" type="ORF">AKJ39_03435</name>
</gene>
<comment type="caution">
    <text evidence="1">The sequence shown here is derived from an EMBL/GenBank/DDBJ whole genome shotgun (WGS) entry which is preliminary data.</text>
</comment>
<dbReference type="InterPro" id="IPR019205">
    <property type="entry name" value="DUF2080_transposon-encoded"/>
</dbReference>
<name>A0A656YVM9_9EURY</name>
<protein>
    <submittedName>
        <fullName evidence="1">Transposase</fullName>
    </submittedName>
</protein>
<reference evidence="1 2" key="1">
    <citation type="journal article" date="2016" name="Sci. Rep.">
        <title>Metabolic traits of an uncultured archaeal lineage -MSBL1- from brine pools of the Red Sea.</title>
        <authorList>
            <person name="Mwirichia R."/>
            <person name="Alam I."/>
            <person name="Rashid M."/>
            <person name="Vinu M."/>
            <person name="Ba-Alawi W."/>
            <person name="Anthony Kamau A."/>
            <person name="Kamanda Ngugi D."/>
            <person name="Goker M."/>
            <person name="Klenk H.P."/>
            <person name="Bajic V."/>
            <person name="Stingl U."/>
        </authorList>
    </citation>
    <scope>NUCLEOTIDE SEQUENCE [LARGE SCALE GENOMIC DNA]</scope>
    <source>
        <strain evidence="1">SCGC-AAA259J03</strain>
    </source>
</reference>
<keyword evidence="2" id="KW-1185">Reference proteome</keyword>
<proteinExistence type="predicted"/>
<evidence type="ECO:0000313" key="1">
    <source>
        <dbReference type="EMBL" id="KXA97315.1"/>
    </source>
</evidence>